<dbReference type="KEGG" id="ftj:FTUN_3570"/>
<proteinExistence type="predicted"/>
<dbReference type="AlphaFoldDB" id="A0A6M5YRM8"/>
<accession>A0A6M5YRM8</accession>
<gene>
    <name evidence="2" type="ORF">FTUN_3570</name>
</gene>
<evidence type="ECO:0000313" key="3">
    <source>
        <dbReference type="Proteomes" id="UP000503447"/>
    </source>
</evidence>
<sequence length="284" mass="31152">MRYSATALVAVFVASVSAQPPDPEPIPLPLPAPTPQALPLKAPKGIEQPKPEETAAIARLLREMALQKMPDALVKSQQQWGKQKEFAVGRVMLRNPDRLPDAPRALFNDGLWRRFTVTARDPAETLAVTITELVRPEENKLLVTLNVGMDINFRMEQQLWKRGLMLYSGETRGHCKGAVQLKAVVSHTAEFKPGALLPHIVLKVTTTEAKLFYDKLVIDHTAGLDGEDAKKVGDLVLDLVKSVKPDLEKQLLDKGNAAIVKAAGTKEVQVKLDKLMSAGVVPKK</sequence>
<reference evidence="3" key="1">
    <citation type="submission" date="2020-05" db="EMBL/GenBank/DDBJ databases">
        <title>Frigoriglobus tundricola gen. nov., sp. nov., a psychrotolerant cellulolytic planctomycete of the family Gemmataceae with two divergent copies of 16S rRNA gene.</title>
        <authorList>
            <person name="Kulichevskaya I.S."/>
            <person name="Ivanova A.A."/>
            <person name="Naumoff D.G."/>
            <person name="Beletsky A.V."/>
            <person name="Rijpstra W.I.C."/>
            <person name="Sinninghe Damste J.S."/>
            <person name="Mardanov A.V."/>
            <person name="Ravin N.V."/>
            <person name="Dedysh S.N."/>
        </authorList>
    </citation>
    <scope>NUCLEOTIDE SEQUENCE [LARGE SCALE GENOMIC DNA]</scope>
    <source>
        <strain evidence="3">PL17</strain>
    </source>
</reference>
<dbReference type="EMBL" id="CP053452">
    <property type="protein sequence ID" value="QJW96016.1"/>
    <property type="molecule type" value="Genomic_DNA"/>
</dbReference>
<organism evidence="2 3">
    <name type="scientific">Frigoriglobus tundricola</name>
    <dbReference type="NCBI Taxonomy" id="2774151"/>
    <lineage>
        <taxon>Bacteria</taxon>
        <taxon>Pseudomonadati</taxon>
        <taxon>Planctomycetota</taxon>
        <taxon>Planctomycetia</taxon>
        <taxon>Gemmatales</taxon>
        <taxon>Gemmataceae</taxon>
        <taxon>Frigoriglobus</taxon>
    </lineage>
</organism>
<dbReference type="RefSeq" id="WP_171471673.1">
    <property type="nucleotide sequence ID" value="NZ_CP053452.2"/>
</dbReference>
<evidence type="ECO:0000256" key="1">
    <source>
        <dbReference type="SAM" id="SignalP"/>
    </source>
</evidence>
<keyword evidence="3" id="KW-1185">Reference proteome</keyword>
<name>A0A6M5YRM8_9BACT</name>
<dbReference type="Proteomes" id="UP000503447">
    <property type="component" value="Chromosome"/>
</dbReference>
<feature type="chain" id="PRO_5026730714" evidence="1">
    <location>
        <begin position="19"/>
        <end position="284"/>
    </location>
</feature>
<feature type="signal peptide" evidence="1">
    <location>
        <begin position="1"/>
        <end position="18"/>
    </location>
</feature>
<protein>
    <submittedName>
        <fullName evidence="2">Uncharacterized protein</fullName>
    </submittedName>
</protein>
<evidence type="ECO:0000313" key="2">
    <source>
        <dbReference type="EMBL" id="QJW96016.1"/>
    </source>
</evidence>
<keyword evidence="1" id="KW-0732">Signal</keyword>